<dbReference type="Proteomes" id="UP000075377">
    <property type="component" value="Unassembled WGS sequence"/>
</dbReference>
<gene>
    <name evidence="2" type="ORF">AD951_04415</name>
</gene>
<feature type="transmembrane region" description="Helical" evidence="1">
    <location>
        <begin position="63"/>
        <end position="83"/>
    </location>
</feature>
<comment type="caution">
    <text evidence="2">The sequence shown here is derived from an EMBL/GenBank/DDBJ whole genome shotgun (WGS) entry which is preliminary data.</text>
</comment>
<evidence type="ECO:0000313" key="2">
    <source>
        <dbReference type="EMBL" id="KXV69926.1"/>
    </source>
</evidence>
<feature type="transmembrane region" description="Helical" evidence="1">
    <location>
        <begin position="12"/>
        <end position="36"/>
    </location>
</feature>
<evidence type="ECO:0000313" key="3">
    <source>
        <dbReference type="Proteomes" id="UP000075377"/>
    </source>
</evidence>
<reference evidence="2 3" key="1">
    <citation type="submission" date="2015-06" db="EMBL/GenBank/DDBJ databases">
        <title>Improved classification and identification of acetic acid bacteria using matrix-assisted laser desorption/ionization time-of-flight mass spectrometry; Gluconobacter nephelii and Gluconobacter uchimurae are later heterotypic synonyms of Gluconobacter japonicus and Gluconobacter oxydans, respectively.</title>
        <authorList>
            <person name="Li L."/>
            <person name="Cleenwerck I."/>
            <person name="De Vuyst L."/>
            <person name="Vandamme P."/>
        </authorList>
    </citation>
    <scope>NUCLEOTIDE SEQUENCE [LARGE SCALE GENOMIC DNA]</scope>
    <source>
        <strain evidence="2 3">LMG 1699</strain>
    </source>
</reference>
<accession>A0A149UQ94</accession>
<dbReference type="PATRIC" id="fig|178901.14.peg.753"/>
<protein>
    <submittedName>
        <fullName evidence="2">Uncharacterized protein</fullName>
    </submittedName>
</protein>
<sequence>MRAIRNIVRKYLVPPLVLSAIWSAIYWPCTIAFLLFTEHTTETTRKIGCVHCGEMFLLSETLFFVGLFILSAPISVISYFILVVTTGRGILSSVLSCGISSMSASYILSVFYRIRNQEPLTLSWTFSFYKEQIVLALLSGVMTGAIVHSLERKRRSE</sequence>
<feature type="transmembrane region" description="Helical" evidence="1">
    <location>
        <begin position="90"/>
        <end position="112"/>
    </location>
</feature>
<proteinExistence type="predicted"/>
<name>A0A149UQ94_9PROT</name>
<dbReference type="AlphaFoldDB" id="A0A149UQ94"/>
<feature type="transmembrane region" description="Helical" evidence="1">
    <location>
        <begin position="132"/>
        <end position="150"/>
    </location>
</feature>
<keyword evidence="1" id="KW-1133">Transmembrane helix</keyword>
<keyword evidence="1" id="KW-0812">Transmembrane</keyword>
<evidence type="ECO:0000256" key="1">
    <source>
        <dbReference type="SAM" id="Phobius"/>
    </source>
</evidence>
<keyword evidence="1" id="KW-0472">Membrane</keyword>
<dbReference type="EMBL" id="LHZX01000257">
    <property type="protein sequence ID" value="KXV69926.1"/>
    <property type="molecule type" value="Genomic_DNA"/>
</dbReference>
<organism evidence="2 3">
    <name type="scientific">Acetobacter malorum</name>
    <dbReference type="NCBI Taxonomy" id="178901"/>
    <lineage>
        <taxon>Bacteria</taxon>
        <taxon>Pseudomonadati</taxon>
        <taxon>Pseudomonadota</taxon>
        <taxon>Alphaproteobacteria</taxon>
        <taxon>Acetobacterales</taxon>
        <taxon>Acetobacteraceae</taxon>
        <taxon>Acetobacter</taxon>
    </lineage>
</organism>